<keyword evidence="3" id="KW-0210">Decarboxylase</keyword>
<evidence type="ECO:0000256" key="7">
    <source>
        <dbReference type="RuleBase" id="RU000382"/>
    </source>
</evidence>
<keyword evidence="5 7" id="KW-0456">Lyase</keyword>
<feature type="modified residue" description="N6-(pyridoxal phosphate)lysine" evidence="6">
    <location>
        <position position="332"/>
    </location>
</feature>
<protein>
    <submittedName>
        <fullName evidence="8">Aspartate aminotransferase family protein</fullName>
    </submittedName>
</protein>
<proteinExistence type="inferred from homology"/>
<reference evidence="8 9" key="1">
    <citation type="submission" date="2017-03" db="EMBL/GenBank/DDBJ databases">
        <title>Isolation of Levoglucosan Utilizing Bacteria.</title>
        <authorList>
            <person name="Arya A.S."/>
        </authorList>
    </citation>
    <scope>NUCLEOTIDE SEQUENCE [LARGE SCALE GENOMIC DNA]</scope>
    <source>
        <strain evidence="8 9">MEC069</strain>
    </source>
</reference>
<dbReference type="InterPro" id="IPR002129">
    <property type="entry name" value="PyrdxlP-dep_de-COase"/>
</dbReference>
<keyword evidence="9" id="KW-1185">Reference proteome</keyword>
<organism evidence="8 9">
    <name type="scientific">Paenibacillus athensensis</name>
    <dbReference type="NCBI Taxonomy" id="1967502"/>
    <lineage>
        <taxon>Bacteria</taxon>
        <taxon>Bacillati</taxon>
        <taxon>Bacillota</taxon>
        <taxon>Bacilli</taxon>
        <taxon>Bacillales</taxon>
        <taxon>Paenibacillaceae</taxon>
        <taxon>Paenibacillus</taxon>
    </lineage>
</organism>
<evidence type="ECO:0000256" key="3">
    <source>
        <dbReference type="ARBA" id="ARBA00022793"/>
    </source>
</evidence>
<evidence type="ECO:0000256" key="2">
    <source>
        <dbReference type="ARBA" id="ARBA00009533"/>
    </source>
</evidence>
<dbReference type="GO" id="GO:0008483">
    <property type="term" value="F:transaminase activity"/>
    <property type="evidence" value="ECO:0007669"/>
    <property type="project" value="UniProtKB-KW"/>
</dbReference>
<dbReference type="Proteomes" id="UP000298246">
    <property type="component" value="Unassembled WGS sequence"/>
</dbReference>
<dbReference type="Gene3D" id="3.40.640.10">
    <property type="entry name" value="Type I PLP-dependent aspartate aminotransferase-like (Major domain)"/>
    <property type="match status" value="1"/>
</dbReference>
<keyword evidence="8" id="KW-0808">Transferase</keyword>
<dbReference type="InterPro" id="IPR021115">
    <property type="entry name" value="Pyridoxal-P_BS"/>
</dbReference>
<keyword evidence="4 6" id="KW-0663">Pyridoxal phosphate</keyword>
<dbReference type="GO" id="GO:0030170">
    <property type="term" value="F:pyridoxal phosphate binding"/>
    <property type="evidence" value="ECO:0007669"/>
    <property type="project" value="InterPro"/>
</dbReference>
<dbReference type="Gene3D" id="1.20.1650.10">
    <property type="entry name" value="PLP-dependent transferases"/>
    <property type="match status" value="1"/>
</dbReference>
<dbReference type="EMBL" id="MYFO01000053">
    <property type="protein sequence ID" value="TFE83262.1"/>
    <property type="molecule type" value="Genomic_DNA"/>
</dbReference>
<name>A0A4Y8PRR0_9BACL</name>
<evidence type="ECO:0000256" key="5">
    <source>
        <dbReference type="ARBA" id="ARBA00023239"/>
    </source>
</evidence>
<dbReference type="GO" id="GO:0019752">
    <property type="term" value="P:carboxylic acid metabolic process"/>
    <property type="evidence" value="ECO:0007669"/>
    <property type="project" value="InterPro"/>
</dbReference>
<dbReference type="PANTHER" id="PTHR45677:SF8">
    <property type="entry name" value="CYSTEINE SULFINIC ACID DECARBOXYLASE"/>
    <property type="match status" value="1"/>
</dbReference>
<dbReference type="PROSITE" id="PS00392">
    <property type="entry name" value="DDC_GAD_HDC_YDC"/>
    <property type="match status" value="1"/>
</dbReference>
<sequence>MADATRRENAASGASGSVPAALEALFMTGGAASWNAYQAAVGEADEQLERHFAGLKRPYSGLEPQELGQLMDHAAEITAEGRPLAEVLDAAGRHVLAHSIAVSHPLCIAHLHCPPLIPALAAEAMIGMTNQSMDSWDQSSTATLVEERLVNWLCREVFGSGGGEADGVFTSGGTQSNLMGLLLARDDYAQRKLGWNIQQLGLPEEARRMRIVCSQAAHFTVQQSAALLGLGHAAVVPVATDESQRLSLAALEETLDRLEREGLLPFAIVATAGTTDFGSIDPLAELAERTRRRGLWLHVDAAYGGALLLSDRHRGMLRGLELADSVTVDFHKLFYQPISCGAFLVKDRAKFELLKLHADYLNPEGDEDDGVPNLVTKSLQTTRRFDALKLLISLQALGTRRFGEIVDYTLDLAAAAATTLRLHPRLELLNEPALNAVVFRYRADRSSVGEAAVQELDNRLNAAIRSELLRSGEAVIARTRVAGQVCMKLTLLNPLTTMTHLEALFNRIDEIGADLEQRELAAAEGGRSYGG</sequence>
<dbReference type="SUPFAM" id="SSF53383">
    <property type="entry name" value="PLP-dependent transferases"/>
    <property type="match status" value="1"/>
</dbReference>
<dbReference type="InterPro" id="IPR015421">
    <property type="entry name" value="PyrdxlP-dep_Trfase_major"/>
</dbReference>
<dbReference type="InterPro" id="IPR015422">
    <property type="entry name" value="PyrdxlP-dep_Trfase_small"/>
</dbReference>
<comment type="caution">
    <text evidence="8">The sequence shown here is derived from an EMBL/GenBank/DDBJ whole genome shotgun (WGS) entry which is preliminary data.</text>
</comment>
<dbReference type="Pfam" id="PF00282">
    <property type="entry name" value="Pyridoxal_deC"/>
    <property type="match status" value="1"/>
</dbReference>
<keyword evidence="8" id="KW-0032">Aminotransferase</keyword>
<dbReference type="CDD" id="cd06450">
    <property type="entry name" value="DOPA_deC_like"/>
    <property type="match status" value="1"/>
</dbReference>
<comment type="cofactor">
    <cofactor evidence="1 6 7">
        <name>pyridoxal 5'-phosphate</name>
        <dbReference type="ChEBI" id="CHEBI:597326"/>
    </cofactor>
</comment>
<dbReference type="Gene3D" id="3.90.1150.10">
    <property type="entry name" value="Aspartate Aminotransferase, domain 1"/>
    <property type="match status" value="1"/>
</dbReference>
<comment type="similarity">
    <text evidence="2 7">Belongs to the group II decarboxylase family.</text>
</comment>
<evidence type="ECO:0000256" key="1">
    <source>
        <dbReference type="ARBA" id="ARBA00001933"/>
    </source>
</evidence>
<evidence type="ECO:0000256" key="6">
    <source>
        <dbReference type="PIRSR" id="PIRSR602129-50"/>
    </source>
</evidence>
<dbReference type="AlphaFoldDB" id="A0A4Y8PRR0"/>
<evidence type="ECO:0000313" key="9">
    <source>
        <dbReference type="Proteomes" id="UP000298246"/>
    </source>
</evidence>
<evidence type="ECO:0000256" key="4">
    <source>
        <dbReference type="ARBA" id="ARBA00022898"/>
    </source>
</evidence>
<evidence type="ECO:0000313" key="8">
    <source>
        <dbReference type="EMBL" id="TFE83262.1"/>
    </source>
</evidence>
<gene>
    <name evidence="8" type="ORF">B5M42_23405</name>
</gene>
<dbReference type="GO" id="GO:0005737">
    <property type="term" value="C:cytoplasm"/>
    <property type="evidence" value="ECO:0007669"/>
    <property type="project" value="TreeGrafter"/>
</dbReference>
<accession>A0A4Y8PRR0</accession>
<dbReference type="GO" id="GO:0004058">
    <property type="term" value="F:aromatic-L-amino-acid decarboxylase activity"/>
    <property type="evidence" value="ECO:0007669"/>
    <property type="project" value="UniProtKB-ARBA"/>
</dbReference>
<dbReference type="InterPro" id="IPR015424">
    <property type="entry name" value="PyrdxlP-dep_Trfase"/>
</dbReference>
<dbReference type="PANTHER" id="PTHR45677">
    <property type="entry name" value="GLUTAMATE DECARBOXYLASE-RELATED"/>
    <property type="match status" value="1"/>
</dbReference>